<accession>A0A2P1PR14</accession>
<sequence length="124" mass="14098">MNLIVRAFPLLVSPEELQRFIDAMLANPARHAFYRRYNIAHESWHLQAIPGGHQVICVTQMHELTDEPERYAASDQSFDVWFKEHVQRLTGIDPTVAPLGPPSHEVYGFTDPVQRPGAGPLRLD</sequence>
<dbReference type="KEGG" id="xba:C7S18_08870"/>
<dbReference type="EMBL" id="CP027860">
    <property type="protein sequence ID" value="AVP97296.1"/>
    <property type="molecule type" value="Genomic_DNA"/>
</dbReference>
<dbReference type="AlphaFoldDB" id="A0A2P1PR14"/>
<protein>
    <submittedName>
        <fullName evidence="1">Uncharacterized protein</fullName>
    </submittedName>
</protein>
<keyword evidence="2" id="KW-1185">Reference proteome</keyword>
<name>A0A2P1PR14_9GAMM</name>
<evidence type="ECO:0000313" key="1">
    <source>
        <dbReference type="EMBL" id="AVP97296.1"/>
    </source>
</evidence>
<reference evidence="1 2" key="1">
    <citation type="submission" date="2018-03" db="EMBL/GenBank/DDBJ databases">
        <title>Ahniella affigens gen. nov., sp. nov., a gammaproteobacterium isolated from sandy soil near a stream.</title>
        <authorList>
            <person name="Ko Y."/>
            <person name="Kim J.-H."/>
        </authorList>
    </citation>
    <scope>NUCLEOTIDE SEQUENCE [LARGE SCALE GENOMIC DNA]</scope>
    <source>
        <strain evidence="1 2">D13</strain>
    </source>
</reference>
<dbReference type="OrthoDB" id="1121820at2"/>
<reference evidence="1 2" key="2">
    <citation type="submission" date="2018-03" db="EMBL/GenBank/DDBJ databases">
        <authorList>
            <person name="Keele B.F."/>
        </authorList>
    </citation>
    <scope>NUCLEOTIDE SEQUENCE [LARGE SCALE GENOMIC DNA]</scope>
    <source>
        <strain evidence="1 2">D13</strain>
    </source>
</reference>
<dbReference type="Proteomes" id="UP000241074">
    <property type="component" value="Chromosome"/>
</dbReference>
<evidence type="ECO:0000313" key="2">
    <source>
        <dbReference type="Proteomes" id="UP000241074"/>
    </source>
</evidence>
<organism evidence="1 2">
    <name type="scientific">Ahniella affigens</name>
    <dbReference type="NCBI Taxonomy" id="2021234"/>
    <lineage>
        <taxon>Bacteria</taxon>
        <taxon>Pseudomonadati</taxon>
        <taxon>Pseudomonadota</taxon>
        <taxon>Gammaproteobacteria</taxon>
        <taxon>Lysobacterales</taxon>
        <taxon>Rhodanobacteraceae</taxon>
        <taxon>Ahniella</taxon>
    </lineage>
</organism>
<proteinExistence type="predicted"/>
<dbReference type="RefSeq" id="WP_106891220.1">
    <property type="nucleotide sequence ID" value="NZ_CP027860.1"/>
</dbReference>
<gene>
    <name evidence="1" type="ORF">C7S18_08870</name>
</gene>